<dbReference type="PROSITE" id="PS50949">
    <property type="entry name" value="HTH_GNTR"/>
    <property type="match status" value="1"/>
</dbReference>
<dbReference type="CDD" id="cd07377">
    <property type="entry name" value="WHTH_GntR"/>
    <property type="match status" value="1"/>
</dbReference>
<evidence type="ECO:0000256" key="3">
    <source>
        <dbReference type="ARBA" id="ARBA00023163"/>
    </source>
</evidence>
<dbReference type="AlphaFoldDB" id="A0A4U0NYP7"/>
<dbReference type="OrthoDB" id="742238at2"/>
<keyword evidence="6" id="KW-1185">Reference proteome</keyword>
<dbReference type="InterPro" id="IPR028082">
    <property type="entry name" value="Peripla_BP_I"/>
</dbReference>
<dbReference type="GO" id="GO:0003677">
    <property type="term" value="F:DNA binding"/>
    <property type="evidence" value="ECO:0007669"/>
    <property type="project" value="UniProtKB-KW"/>
</dbReference>
<evidence type="ECO:0000256" key="2">
    <source>
        <dbReference type="ARBA" id="ARBA00023125"/>
    </source>
</evidence>
<evidence type="ECO:0000256" key="1">
    <source>
        <dbReference type="ARBA" id="ARBA00023015"/>
    </source>
</evidence>
<keyword evidence="3" id="KW-0804">Transcription</keyword>
<name>A0A4U0NYP7_9SPHI</name>
<gene>
    <name evidence="5" type="ORF">FAZ15_14010</name>
</gene>
<dbReference type="PANTHER" id="PTHR38445">
    <property type="entry name" value="HTH-TYPE TRANSCRIPTIONAL REPRESSOR YTRA"/>
    <property type="match status" value="1"/>
</dbReference>
<dbReference type="Pfam" id="PF00392">
    <property type="entry name" value="GntR"/>
    <property type="match status" value="1"/>
</dbReference>
<dbReference type="RefSeq" id="WP_136901939.1">
    <property type="nucleotide sequence ID" value="NZ_SUME01000005.1"/>
</dbReference>
<feature type="domain" description="HTH gntR-type" evidence="4">
    <location>
        <begin position="12"/>
        <end position="80"/>
    </location>
</feature>
<dbReference type="InterPro" id="IPR036388">
    <property type="entry name" value="WH-like_DNA-bd_sf"/>
</dbReference>
<keyword evidence="2" id="KW-0238">DNA-binding</keyword>
<dbReference type="Proteomes" id="UP000306808">
    <property type="component" value="Unassembled WGS sequence"/>
</dbReference>
<dbReference type="InterPro" id="IPR036390">
    <property type="entry name" value="WH_DNA-bd_sf"/>
</dbReference>
<dbReference type="PANTHER" id="PTHR38445:SF10">
    <property type="entry name" value="GNTR-FAMILY TRANSCRIPTIONAL REGULATOR"/>
    <property type="match status" value="1"/>
</dbReference>
<evidence type="ECO:0000313" key="6">
    <source>
        <dbReference type="Proteomes" id="UP000306808"/>
    </source>
</evidence>
<protein>
    <submittedName>
        <fullName evidence="5">GntR family transcriptional regulator</fullName>
    </submittedName>
</protein>
<keyword evidence="1" id="KW-0805">Transcription regulation</keyword>
<comment type="caution">
    <text evidence="5">The sequence shown here is derived from an EMBL/GenBank/DDBJ whole genome shotgun (WGS) entry which is preliminary data.</text>
</comment>
<dbReference type="SUPFAM" id="SSF53822">
    <property type="entry name" value="Periplasmic binding protein-like I"/>
    <property type="match status" value="1"/>
</dbReference>
<proteinExistence type="predicted"/>
<reference evidence="5 6" key="1">
    <citation type="submission" date="2019-04" db="EMBL/GenBank/DDBJ databases">
        <title>Sphingobacterium olei sp. nov., isolated from oil-contaminated soil.</title>
        <authorList>
            <person name="Liu B."/>
        </authorList>
    </citation>
    <scope>NUCLEOTIDE SEQUENCE [LARGE SCALE GENOMIC DNA]</scope>
    <source>
        <strain evidence="5 6">HAL-9</strain>
    </source>
</reference>
<evidence type="ECO:0000259" key="4">
    <source>
        <dbReference type="PROSITE" id="PS50949"/>
    </source>
</evidence>
<sequence>MKSIHIANNSALLKFEQVAEAIKLEVEKGNLKRNDQLPSITAFSKAHGISRDTVEKAFKKLIREGYVKAFRGKGNFIVGIQDTRLKVLLIFNKLSSYKKIVYDAIISELGSKAKVDLQIHYYNPQLLAEIMDESLGHYHYYVIMPHFVHGAEEETYLKTFQKIPSDQLVLLDKDLPQLSHPGIAVYQDFKKDIYHAFVAANDLMEKYKKIVVVFPRYSNHPLELNEGVLQFCTQTGKEFSVIADADKEDLERRTLYIVLIEADLAVLIKKTRMLMFKLGKDMGILSFNETVLKELLDITVITTDFEKMGRTAASLIREGKAEHVNNPFFIIRRNSV</sequence>
<dbReference type="Gene3D" id="1.10.10.10">
    <property type="entry name" value="Winged helix-like DNA-binding domain superfamily/Winged helix DNA-binding domain"/>
    <property type="match status" value="1"/>
</dbReference>
<accession>A0A4U0NYP7</accession>
<dbReference type="SMART" id="SM00345">
    <property type="entry name" value="HTH_GNTR"/>
    <property type="match status" value="1"/>
</dbReference>
<dbReference type="GO" id="GO:0003700">
    <property type="term" value="F:DNA-binding transcription factor activity"/>
    <property type="evidence" value="ECO:0007669"/>
    <property type="project" value="InterPro"/>
</dbReference>
<evidence type="ECO:0000313" key="5">
    <source>
        <dbReference type="EMBL" id="TJZ59997.1"/>
    </source>
</evidence>
<dbReference type="InterPro" id="IPR000524">
    <property type="entry name" value="Tscrpt_reg_HTH_GntR"/>
</dbReference>
<dbReference type="EMBL" id="SUME01000005">
    <property type="protein sequence ID" value="TJZ59997.1"/>
    <property type="molecule type" value="Genomic_DNA"/>
</dbReference>
<dbReference type="SUPFAM" id="SSF46785">
    <property type="entry name" value="Winged helix' DNA-binding domain"/>
    <property type="match status" value="1"/>
</dbReference>
<organism evidence="5 6">
    <name type="scientific">Sphingobacterium olei</name>
    <dbReference type="NCBI Taxonomy" id="2571155"/>
    <lineage>
        <taxon>Bacteria</taxon>
        <taxon>Pseudomonadati</taxon>
        <taxon>Bacteroidota</taxon>
        <taxon>Sphingobacteriia</taxon>
        <taxon>Sphingobacteriales</taxon>
        <taxon>Sphingobacteriaceae</taxon>
        <taxon>Sphingobacterium</taxon>
    </lineage>
</organism>